<sequence>MDYSELPDHVETFSQLAAFSRTCKSWRSTALRLHGGRPLCPPSLVVSKATTNASQSGLEAYYNSGQIHQFHPLTTLFPANPKRPWSSPHPNPRYRTHKASACATSAATTICSPPSTTTN</sequence>
<evidence type="ECO:0000313" key="2">
    <source>
        <dbReference type="EMBL" id="CAL1393046.1"/>
    </source>
</evidence>
<evidence type="ECO:0000256" key="1">
    <source>
        <dbReference type="SAM" id="MobiDB-lite"/>
    </source>
</evidence>
<name>A0AAV2F493_9ROSI</name>
<proteinExistence type="predicted"/>
<protein>
    <recommendedName>
        <fullName evidence="4">F-box domain-containing protein</fullName>
    </recommendedName>
</protein>
<keyword evidence="3" id="KW-1185">Reference proteome</keyword>
<dbReference type="Proteomes" id="UP001497516">
    <property type="component" value="Chromosome 6"/>
</dbReference>
<accession>A0AAV2F493</accession>
<feature type="region of interest" description="Disordered" evidence="1">
    <location>
        <begin position="79"/>
        <end position="100"/>
    </location>
</feature>
<organism evidence="2 3">
    <name type="scientific">Linum trigynum</name>
    <dbReference type="NCBI Taxonomy" id="586398"/>
    <lineage>
        <taxon>Eukaryota</taxon>
        <taxon>Viridiplantae</taxon>
        <taxon>Streptophyta</taxon>
        <taxon>Embryophyta</taxon>
        <taxon>Tracheophyta</taxon>
        <taxon>Spermatophyta</taxon>
        <taxon>Magnoliopsida</taxon>
        <taxon>eudicotyledons</taxon>
        <taxon>Gunneridae</taxon>
        <taxon>Pentapetalae</taxon>
        <taxon>rosids</taxon>
        <taxon>fabids</taxon>
        <taxon>Malpighiales</taxon>
        <taxon>Linaceae</taxon>
        <taxon>Linum</taxon>
    </lineage>
</organism>
<reference evidence="2 3" key="1">
    <citation type="submission" date="2024-04" db="EMBL/GenBank/DDBJ databases">
        <authorList>
            <person name="Fracassetti M."/>
        </authorList>
    </citation>
    <scope>NUCLEOTIDE SEQUENCE [LARGE SCALE GENOMIC DNA]</scope>
</reference>
<gene>
    <name evidence="2" type="ORF">LTRI10_LOCUS33648</name>
</gene>
<dbReference type="EMBL" id="OZ034819">
    <property type="protein sequence ID" value="CAL1393046.1"/>
    <property type="molecule type" value="Genomic_DNA"/>
</dbReference>
<evidence type="ECO:0000313" key="3">
    <source>
        <dbReference type="Proteomes" id="UP001497516"/>
    </source>
</evidence>
<evidence type="ECO:0008006" key="4">
    <source>
        <dbReference type="Google" id="ProtNLM"/>
    </source>
</evidence>
<dbReference type="AlphaFoldDB" id="A0AAV2F493"/>